<dbReference type="GO" id="GO:0045490">
    <property type="term" value="P:pectin catabolic process"/>
    <property type="evidence" value="ECO:0007669"/>
    <property type="project" value="UniProtKB-UniRule"/>
</dbReference>
<evidence type="ECO:0000256" key="11">
    <source>
        <dbReference type="ARBA" id="ARBA00047928"/>
    </source>
</evidence>
<evidence type="ECO:0000256" key="6">
    <source>
        <dbReference type="ARBA" id="ARBA00022525"/>
    </source>
</evidence>
<gene>
    <name evidence="15" type="ORF">BDV26DRAFT_253532</name>
</gene>
<evidence type="ECO:0000256" key="13">
    <source>
        <dbReference type="RuleBase" id="RU000589"/>
    </source>
</evidence>
<evidence type="ECO:0000256" key="8">
    <source>
        <dbReference type="ARBA" id="ARBA00022801"/>
    </source>
</evidence>
<keyword evidence="9 13" id="KW-0063">Aspartyl esterase</keyword>
<keyword evidence="6 13" id="KW-0964">Secreted</keyword>
<dbReference type="Pfam" id="PF01095">
    <property type="entry name" value="Pectinesterase"/>
    <property type="match status" value="1"/>
</dbReference>
<dbReference type="GO" id="GO:0005576">
    <property type="term" value="C:extracellular region"/>
    <property type="evidence" value="ECO:0007669"/>
    <property type="project" value="UniProtKB-SubCell"/>
</dbReference>
<feature type="active site" evidence="12">
    <location>
        <position position="189"/>
    </location>
</feature>
<feature type="signal peptide" evidence="13">
    <location>
        <begin position="1"/>
        <end position="18"/>
    </location>
</feature>
<dbReference type="PANTHER" id="PTHR31321:SF57">
    <property type="entry name" value="PECTINESTERASE 53-RELATED"/>
    <property type="match status" value="1"/>
</dbReference>
<keyword evidence="7 13" id="KW-0732">Signal</keyword>
<dbReference type="UniPathway" id="UPA00545">
    <property type="reaction ID" value="UER00823"/>
</dbReference>
<comment type="pathway">
    <text evidence="3 13">Glycan metabolism; pectin degradation; 2-dehydro-3-deoxy-D-gluconate from pectin: step 1/5.</text>
</comment>
<dbReference type="InterPro" id="IPR033131">
    <property type="entry name" value="Pectinesterase_Asp_AS"/>
</dbReference>
<dbReference type="EC" id="3.1.1.11" evidence="5 13"/>
<feature type="chain" id="PRO_5031607278" description="Pectinesterase" evidence="13">
    <location>
        <begin position="19"/>
        <end position="326"/>
    </location>
</feature>
<proteinExistence type="inferred from homology"/>
<dbReference type="FunFam" id="2.160.20.10:FF:000014">
    <property type="entry name" value="Pectinesterase"/>
    <property type="match status" value="1"/>
</dbReference>
<comment type="similarity">
    <text evidence="4">Belongs to the pectinesterase family.</text>
</comment>
<dbReference type="AlphaFoldDB" id="A0A5N7BL00"/>
<evidence type="ECO:0000313" key="16">
    <source>
        <dbReference type="Proteomes" id="UP000326198"/>
    </source>
</evidence>
<dbReference type="InterPro" id="IPR012334">
    <property type="entry name" value="Pectin_lyas_fold"/>
</dbReference>
<evidence type="ECO:0000313" key="15">
    <source>
        <dbReference type="EMBL" id="KAE8382471.1"/>
    </source>
</evidence>
<evidence type="ECO:0000256" key="3">
    <source>
        <dbReference type="ARBA" id="ARBA00005184"/>
    </source>
</evidence>
<dbReference type="PROSITE" id="PS00503">
    <property type="entry name" value="PECTINESTERASE_2"/>
    <property type="match status" value="1"/>
</dbReference>
<comment type="catalytic activity">
    <reaction evidence="11 13">
        <text>[(1-&gt;4)-alpha-D-galacturonosyl methyl ester](n) + n H2O = [(1-&gt;4)-alpha-D-galacturonosyl](n) + n methanol + n H(+)</text>
        <dbReference type="Rhea" id="RHEA:22380"/>
        <dbReference type="Rhea" id="RHEA-COMP:14570"/>
        <dbReference type="Rhea" id="RHEA-COMP:14573"/>
        <dbReference type="ChEBI" id="CHEBI:15377"/>
        <dbReference type="ChEBI" id="CHEBI:15378"/>
        <dbReference type="ChEBI" id="CHEBI:17790"/>
        <dbReference type="ChEBI" id="CHEBI:140522"/>
        <dbReference type="ChEBI" id="CHEBI:140523"/>
        <dbReference type="EC" id="3.1.1.11"/>
    </reaction>
</comment>
<dbReference type="InterPro" id="IPR000070">
    <property type="entry name" value="Pectinesterase_cat"/>
</dbReference>
<evidence type="ECO:0000259" key="14">
    <source>
        <dbReference type="Pfam" id="PF01095"/>
    </source>
</evidence>
<keyword evidence="8 13" id="KW-0378">Hydrolase</keyword>
<dbReference type="GO" id="GO:0042545">
    <property type="term" value="P:cell wall modification"/>
    <property type="evidence" value="ECO:0007669"/>
    <property type="project" value="UniProtKB-UniRule"/>
</dbReference>
<evidence type="ECO:0000256" key="4">
    <source>
        <dbReference type="ARBA" id="ARBA00008891"/>
    </source>
</evidence>
<keyword evidence="10 13" id="KW-0961">Cell wall biogenesis/degradation</keyword>
<dbReference type="Gene3D" id="2.160.20.10">
    <property type="entry name" value="Single-stranded right-handed beta-helix, Pectin lyase-like"/>
    <property type="match status" value="1"/>
</dbReference>
<keyword evidence="15" id="KW-0456">Lyase</keyword>
<organism evidence="15 16">
    <name type="scientific">Aspergillus bertholletiae</name>
    <dbReference type="NCBI Taxonomy" id="1226010"/>
    <lineage>
        <taxon>Eukaryota</taxon>
        <taxon>Fungi</taxon>
        <taxon>Dikarya</taxon>
        <taxon>Ascomycota</taxon>
        <taxon>Pezizomycotina</taxon>
        <taxon>Eurotiomycetes</taxon>
        <taxon>Eurotiomycetidae</taxon>
        <taxon>Eurotiales</taxon>
        <taxon>Aspergillaceae</taxon>
        <taxon>Aspergillus</taxon>
        <taxon>Aspergillus subgen. Circumdati</taxon>
    </lineage>
</organism>
<evidence type="ECO:0000256" key="9">
    <source>
        <dbReference type="ARBA" id="ARBA00023085"/>
    </source>
</evidence>
<dbReference type="SUPFAM" id="SSF51126">
    <property type="entry name" value="Pectin lyase-like"/>
    <property type="match status" value="1"/>
</dbReference>
<evidence type="ECO:0000256" key="10">
    <source>
        <dbReference type="ARBA" id="ARBA00023316"/>
    </source>
</evidence>
<protein>
    <recommendedName>
        <fullName evidence="5 13">Pectinesterase</fullName>
        <ecNumber evidence="5 13">3.1.1.11</ecNumber>
    </recommendedName>
</protein>
<evidence type="ECO:0000256" key="1">
    <source>
        <dbReference type="ARBA" id="ARBA00003252"/>
    </source>
</evidence>
<accession>A0A5N7BL00</accession>
<dbReference type="EMBL" id="ML736162">
    <property type="protein sequence ID" value="KAE8382471.1"/>
    <property type="molecule type" value="Genomic_DNA"/>
</dbReference>
<comment type="subcellular location">
    <subcellularLocation>
        <location evidence="2 13">Secreted</location>
    </subcellularLocation>
</comment>
<dbReference type="OrthoDB" id="2019149at2759"/>
<dbReference type="Proteomes" id="UP000326198">
    <property type="component" value="Unassembled WGS sequence"/>
</dbReference>
<evidence type="ECO:0000256" key="7">
    <source>
        <dbReference type="ARBA" id="ARBA00022729"/>
    </source>
</evidence>
<evidence type="ECO:0000256" key="5">
    <source>
        <dbReference type="ARBA" id="ARBA00013229"/>
    </source>
</evidence>
<dbReference type="GO" id="GO:0016829">
    <property type="term" value="F:lyase activity"/>
    <property type="evidence" value="ECO:0007669"/>
    <property type="project" value="UniProtKB-KW"/>
</dbReference>
<keyword evidence="16" id="KW-1185">Reference proteome</keyword>
<evidence type="ECO:0000256" key="2">
    <source>
        <dbReference type="ARBA" id="ARBA00004613"/>
    </source>
</evidence>
<name>A0A5N7BL00_9EURO</name>
<comment type="function">
    <text evidence="1 13">Involved in maceration and soft-rotting of plant tissue.</text>
</comment>
<sequence>MYHLLVSLLGLVAGTTYAAPVPDASGISNLRNGPPPGCLTVGATGQHHTVRAALSALGSSSSPACIYVARGTYKEQIVIDYKGALTLYGETSDTSSYQANGVTITHTISSDDAGTLDDSATLRVRSSDFKMYNINVVNGYGPGKQALALSADASHLGFYGCQFHGYQDTVFTKSGTQFFSKCLIQGSVDYIFGGGSAWFNQCDIRSNGPGYITASGRSVADNSWLAFDRCTITGTSGVDLKEKVFLGRPWRPLARVIYQNSDLSDIVSPKGWSPMAQGATPLFYEFKNTGAGSNTLKRDFLSPIAAAATRESVLGNDVAKWVDARY</sequence>
<reference evidence="15 16" key="1">
    <citation type="submission" date="2019-04" db="EMBL/GenBank/DDBJ databases">
        <title>Friends and foes A comparative genomics studyof 23 Aspergillus species from section Flavi.</title>
        <authorList>
            <consortium name="DOE Joint Genome Institute"/>
            <person name="Kjaerbolling I."/>
            <person name="Vesth T."/>
            <person name="Frisvad J.C."/>
            <person name="Nybo J.L."/>
            <person name="Theobald S."/>
            <person name="Kildgaard S."/>
            <person name="Isbrandt T."/>
            <person name="Kuo A."/>
            <person name="Sato A."/>
            <person name="Lyhne E.K."/>
            <person name="Kogle M.E."/>
            <person name="Wiebenga A."/>
            <person name="Kun R.S."/>
            <person name="Lubbers R.J."/>
            <person name="Makela M.R."/>
            <person name="Barry K."/>
            <person name="Chovatia M."/>
            <person name="Clum A."/>
            <person name="Daum C."/>
            <person name="Haridas S."/>
            <person name="He G."/>
            <person name="LaButti K."/>
            <person name="Lipzen A."/>
            <person name="Mondo S."/>
            <person name="Riley R."/>
            <person name="Salamov A."/>
            <person name="Simmons B.A."/>
            <person name="Magnuson J.K."/>
            <person name="Henrissat B."/>
            <person name="Mortensen U.H."/>
            <person name="Larsen T.O."/>
            <person name="Devries R.P."/>
            <person name="Grigoriev I.V."/>
            <person name="Machida M."/>
            <person name="Baker S.E."/>
            <person name="Andersen M.R."/>
        </authorList>
    </citation>
    <scope>NUCLEOTIDE SEQUENCE [LARGE SCALE GENOMIC DNA]</scope>
    <source>
        <strain evidence="15 16">IBT 29228</strain>
    </source>
</reference>
<dbReference type="PANTHER" id="PTHR31321">
    <property type="entry name" value="ACYL-COA THIOESTER HYDROLASE YBHC-RELATED"/>
    <property type="match status" value="1"/>
</dbReference>
<dbReference type="GO" id="GO:0030599">
    <property type="term" value="F:pectinesterase activity"/>
    <property type="evidence" value="ECO:0007669"/>
    <property type="project" value="UniProtKB-UniRule"/>
</dbReference>
<feature type="domain" description="Pectinesterase catalytic" evidence="14">
    <location>
        <begin position="43"/>
        <end position="302"/>
    </location>
</feature>
<evidence type="ECO:0000256" key="12">
    <source>
        <dbReference type="PROSITE-ProRule" id="PRU10040"/>
    </source>
</evidence>
<dbReference type="InterPro" id="IPR011050">
    <property type="entry name" value="Pectin_lyase_fold/virulence"/>
</dbReference>